<name>A0A7C4KY07_9CHLR</name>
<dbReference type="Gene3D" id="1.10.760.10">
    <property type="entry name" value="Cytochrome c-like domain"/>
    <property type="match status" value="1"/>
</dbReference>
<evidence type="ECO:0000259" key="6">
    <source>
        <dbReference type="PROSITE" id="PS51007"/>
    </source>
</evidence>
<keyword evidence="5" id="KW-0812">Transmembrane</keyword>
<dbReference type="PANTHER" id="PTHR35008:SF4">
    <property type="entry name" value="BLL4482 PROTEIN"/>
    <property type="match status" value="1"/>
</dbReference>
<accession>A0A7C4KY07</accession>
<dbReference type="PROSITE" id="PS51007">
    <property type="entry name" value="CYTC"/>
    <property type="match status" value="1"/>
</dbReference>
<dbReference type="SUPFAM" id="SSF46626">
    <property type="entry name" value="Cytochrome c"/>
    <property type="match status" value="1"/>
</dbReference>
<dbReference type="InterPro" id="IPR051459">
    <property type="entry name" value="Cytochrome_c-type_DH"/>
</dbReference>
<keyword evidence="5" id="KW-0472">Membrane</keyword>
<gene>
    <name evidence="7" type="ORF">ENT17_02495</name>
</gene>
<feature type="transmembrane region" description="Helical" evidence="5">
    <location>
        <begin position="40"/>
        <end position="65"/>
    </location>
</feature>
<keyword evidence="5" id="KW-1133">Transmembrane helix</keyword>
<feature type="domain" description="Cytochrome c" evidence="6">
    <location>
        <begin position="139"/>
        <end position="229"/>
    </location>
</feature>
<keyword evidence="1 4" id="KW-0349">Heme</keyword>
<dbReference type="AlphaFoldDB" id="A0A7C4KY07"/>
<evidence type="ECO:0000256" key="3">
    <source>
        <dbReference type="ARBA" id="ARBA00023004"/>
    </source>
</evidence>
<proteinExistence type="predicted"/>
<dbReference type="EMBL" id="DSXR01000032">
    <property type="protein sequence ID" value="HGS86466.1"/>
    <property type="molecule type" value="Genomic_DNA"/>
</dbReference>
<evidence type="ECO:0000313" key="7">
    <source>
        <dbReference type="EMBL" id="HGS86466.1"/>
    </source>
</evidence>
<dbReference type="Pfam" id="PF00034">
    <property type="entry name" value="Cytochrom_C"/>
    <property type="match status" value="1"/>
</dbReference>
<feature type="transmembrane region" description="Helical" evidence="5">
    <location>
        <begin position="94"/>
        <end position="116"/>
    </location>
</feature>
<dbReference type="PANTHER" id="PTHR35008">
    <property type="entry name" value="BLL4482 PROTEIN-RELATED"/>
    <property type="match status" value="1"/>
</dbReference>
<protein>
    <submittedName>
        <fullName evidence="7">C-type cytochrome</fullName>
    </submittedName>
</protein>
<dbReference type="InterPro" id="IPR009056">
    <property type="entry name" value="Cyt_c-like_dom"/>
</dbReference>
<reference evidence="7" key="1">
    <citation type="journal article" date="2020" name="mSystems">
        <title>Genome- and Community-Level Interaction Insights into Carbon Utilization and Element Cycling Functions of Hydrothermarchaeota in Hydrothermal Sediment.</title>
        <authorList>
            <person name="Zhou Z."/>
            <person name="Liu Y."/>
            <person name="Xu W."/>
            <person name="Pan J."/>
            <person name="Luo Z.H."/>
            <person name="Li M."/>
        </authorList>
    </citation>
    <scope>NUCLEOTIDE SEQUENCE [LARGE SCALE GENOMIC DNA]</scope>
    <source>
        <strain evidence="7">SpSt-556</strain>
    </source>
</reference>
<evidence type="ECO:0000256" key="2">
    <source>
        <dbReference type="ARBA" id="ARBA00022723"/>
    </source>
</evidence>
<dbReference type="InterPro" id="IPR036909">
    <property type="entry name" value="Cyt_c-like_dom_sf"/>
</dbReference>
<dbReference type="GO" id="GO:0020037">
    <property type="term" value="F:heme binding"/>
    <property type="evidence" value="ECO:0007669"/>
    <property type="project" value="InterPro"/>
</dbReference>
<keyword evidence="2 4" id="KW-0479">Metal-binding</keyword>
<evidence type="ECO:0000256" key="5">
    <source>
        <dbReference type="SAM" id="Phobius"/>
    </source>
</evidence>
<keyword evidence="3 4" id="KW-0408">Iron</keyword>
<comment type="caution">
    <text evidence="7">The sequence shown here is derived from an EMBL/GenBank/DDBJ whole genome shotgun (WGS) entry which is preliminary data.</text>
</comment>
<dbReference type="GO" id="GO:0046872">
    <property type="term" value="F:metal ion binding"/>
    <property type="evidence" value="ECO:0007669"/>
    <property type="project" value="UniProtKB-KW"/>
</dbReference>
<dbReference type="GO" id="GO:0009055">
    <property type="term" value="F:electron transfer activity"/>
    <property type="evidence" value="ECO:0007669"/>
    <property type="project" value="InterPro"/>
</dbReference>
<sequence length="229" mass="24679">MFRTWSELQVFYAVGGSASGGSFAPIPQGYEDFAQEFKNLFITAWIGAFPINLFFILQITPLFYIQGVYFKIGRIIIRIVTRFTTPKEDYMKKVVPMIVLVFVLSALILAACGGGGQTTSEKPAVPAEYAGKTNPLGSDAAAAGKTIYEERCASCHGPSGAGDGPAAAGLDPKPAHLNEVVGTAGDDYLFWRIAEGGSMAPFNSSMPAQKGILTDEQIWQVVTYIKTFK</sequence>
<evidence type="ECO:0000256" key="1">
    <source>
        <dbReference type="ARBA" id="ARBA00022617"/>
    </source>
</evidence>
<evidence type="ECO:0000256" key="4">
    <source>
        <dbReference type="PROSITE-ProRule" id="PRU00433"/>
    </source>
</evidence>
<organism evidence="7">
    <name type="scientific">Bellilinea caldifistulae</name>
    <dbReference type="NCBI Taxonomy" id="360411"/>
    <lineage>
        <taxon>Bacteria</taxon>
        <taxon>Bacillati</taxon>
        <taxon>Chloroflexota</taxon>
        <taxon>Anaerolineae</taxon>
        <taxon>Anaerolineales</taxon>
        <taxon>Anaerolineaceae</taxon>
        <taxon>Bellilinea</taxon>
    </lineage>
</organism>